<sequence length="158" mass="18573">MPPLRFLAPARKRIYEQVKRLKNDEDYTKGRRDEIKVAEHARMYEEWRTYLGKPNRPGEYTKMAIVSWLEVWMGRKYGSLSFHFTQLMTGYGCFAKFLHRIGKRATSDCDFCGEEDDVMHTSRLPCMGYGQAHVEVGIGTTEGLYARRCSRIYRRLTE</sequence>
<protein>
    <submittedName>
        <fullName evidence="1">Reverse transcriptase</fullName>
    </submittedName>
</protein>
<proteinExistence type="predicted"/>
<dbReference type="GO" id="GO:0003964">
    <property type="term" value="F:RNA-directed DNA polymerase activity"/>
    <property type="evidence" value="ECO:0007669"/>
    <property type="project" value="UniProtKB-KW"/>
</dbReference>
<evidence type="ECO:0000313" key="1">
    <source>
        <dbReference type="EMBL" id="KMQ89160.1"/>
    </source>
</evidence>
<keyword evidence="2" id="KW-1185">Reference proteome</keyword>
<comment type="caution">
    <text evidence="1">The sequence shown here is derived from an EMBL/GenBank/DDBJ whole genome shotgun (WGS) entry which is preliminary data.</text>
</comment>
<gene>
    <name evidence="1" type="ORF">RF55_11238</name>
</gene>
<dbReference type="AlphaFoldDB" id="A0A0J7N929"/>
<dbReference type="Proteomes" id="UP000036403">
    <property type="component" value="Unassembled WGS sequence"/>
</dbReference>
<dbReference type="OrthoDB" id="7466649at2759"/>
<dbReference type="PaxDb" id="67767-A0A0J7N929"/>
<evidence type="ECO:0000313" key="2">
    <source>
        <dbReference type="Proteomes" id="UP000036403"/>
    </source>
</evidence>
<keyword evidence="1" id="KW-0808">Transferase</keyword>
<name>A0A0J7N929_LASNI</name>
<reference evidence="1 2" key="1">
    <citation type="submission" date="2015-04" db="EMBL/GenBank/DDBJ databases">
        <title>Lasius niger genome sequencing.</title>
        <authorList>
            <person name="Konorov E.A."/>
            <person name="Nikitin M.A."/>
            <person name="Kirill M.V."/>
            <person name="Chang P."/>
        </authorList>
    </citation>
    <scope>NUCLEOTIDE SEQUENCE [LARGE SCALE GENOMIC DNA]</scope>
    <source>
        <tissue evidence="1">Whole</tissue>
    </source>
</reference>
<accession>A0A0J7N929</accession>
<dbReference type="EMBL" id="LBMM01008086">
    <property type="protein sequence ID" value="KMQ89160.1"/>
    <property type="molecule type" value="Genomic_DNA"/>
</dbReference>
<dbReference type="STRING" id="67767.A0A0J7N929"/>
<keyword evidence="1" id="KW-0548">Nucleotidyltransferase</keyword>
<organism evidence="1 2">
    <name type="scientific">Lasius niger</name>
    <name type="common">Black garden ant</name>
    <dbReference type="NCBI Taxonomy" id="67767"/>
    <lineage>
        <taxon>Eukaryota</taxon>
        <taxon>Metazoa</taxon>
        <taxon>Ecdysozoa</taxon>
        <taxon>Arthropoda</taxon>
        <taxon>Hexapoda</taxon>
        <taxon>Insecta</taxon>
        <taxon>Pterygota</taxon>
        <taxon>Neoptera</taxon>
        <taxon>Endopterygota</taxon>
        <taxon>Hymenoptera</taxon>
        <taxon>Apocrita</taxon>
        <taxon>Aculeata</taxon>
        <taxon>Formicoidea</taxon>
        <taxon>Formicidae</taxon>
        <taxon>Formicinae</taxon>
        <taxon>Lasius</taxon>
        <taxon>Lasius</taxon>
    </lineage>
</organism>
<keyword evidence="1" id="KW-0695">RNA-directed DNA polymerase</keyword>